<dbReference type="PANTHER" id="PTHR22954">
    <property type="entry name" value="RETROVIRAL PROTEASE-RELATED"/>
    <property type="match status" value="1"/>
</dbReference>
<dbReference type="Pfam" id="PF03564">
    <property type="entry name" value="DUF1759"/>
    <property type="match status" value="1"/>
</dbReference>
<evidence type="ECO:0000313" key="2">
    <source>
        <dbReference type="EMBL" id="KAK4037450.1"/>
    </source>
</evidence>
<comment type="caution">
    <text evidence="2">The sequence shown here is derived from an EMBL/GenBank/DDBJ whole genome shotgun (WGS) entry which is preliminary data.</text>
</comment>
<proteinExistence type="predicted"/>
<sequence>MAMLAELSLKEVTVSVARTALPLPTFNGDITAWKGWRLMWATYDQNPQLSEIEKFQYLRNALKGKVAECIAHQQFSKKQYKNVLDKLENRFGDQKKLKSHYTTELKKLLATRLPNTARTEQLQKIYDGLDGGGYKWIEEGDPDVNAILKELSKEIKLKEIEEGRPQQTREPFDFRKRPQDRPVGKLAPCCFCQQNHLHHRWLGLKRGDIQESEDYVCPNCL</sequence>
<feature type="coiled-coil region" evidence="1">
    <location>
        <begin position="70"/>
        <end position="97"/>
    </location>
</feature>
<reference evidence="2 3" key="1">
    <citation type="journal article" date="2023" name="Nucleic Acids Res.">
        <title>The hologenome of Daphnia magna reveals possible DNA methylation and microbiome-mediated evolution of the host genome.</title>
        <authorList>
            <person name="Chaturvedi A."/>
            <person name="Li X."/>
            <person name="Dhandapani V."/>
            <person name="Marshall H."/>
            <person name="Kissane S."/>
            <person name="Cuenca-Cambronero M."/>
            <person name="Asole G."/>
            <person name="Calvet F."/>
            <person name="Ruiz-Romero M."/>
            <person name="Marangio P."/>
            <person name="Guigo R."/>
            <person name="Rago D."/>
            <person name="Mirbahai L."/>
            <person name="Eastwood N."/>
            <person name="Colbourne J.K."/>
            <person name="Zhou J."/>
            <person name="Mallon E."/>
            <person name="Orsini L."/>
        </authorList>
    </citation>
    <scope>NUCLEOTIDE SEQUENCE [LARGE SCALE GENOMIC DNA]</scope>
    <source>
        <strain evidence="2">LRV0_1</strain>
    </source>
</reference>
<name>A0ABR0B6Y0_9CRUS</name>
<organism evidence="2 3">
    <name type="scientific">Daphnia magna</name>
    <dbReference type="NCBI Taxonomy" id="35525"/>
    <lineage>
        <taxon>Eukaryota</taxon>
        <taxon>Metazoa</taxon>
        <taxon>Ecdysozoa</taxon>
        <taxon>Arthropoda</taxon>
        <taxon>Crustacea</taxon>
        <taxon>Branchiopoda</taxon>
        <taxon>Diplostraca</taxon>
        <taxon>Cladocera</taxon>
        <taxon>Anomopoda</taxon>
        <taxon>Daphniidae</taxon>
        <taxon>Daphnia</taxon>
    </lineage>
</organism>
<dbReference type="Proteomes" id="UP001234178">
    <property type="component" value="Unassembled WGS sequence"/>
</dbReference>
<keyword evidence="1" id="KW-0175">Coiled coil</keyword>
<accession>A0ABR0B6Y0</accession>
<gene>
    <name evidence="2" type="ORF">OUZ56_029483</name>
</gene>
<dbReference type="PANTHER" id="PTHR22954:SF3">
    <property type="entry name" value="PROTEIN CBG08539"/>
    <property type="match status" value="1"/>
</dbReference>
<dbReference type="InterPro" id="IPR005312">
    <property type="entry name" value="DUF1759"/>
</dbReference>
<keyword evidence="3" id="KW-1185">Reference proteome</keyword>
<protein>
    <submittedName>
        <fullName evidence="2">Uncharacterized protein</fullName>
    </submittedName>
</protein>
<evidence type="ECO:0000256" key="1">
    <source>
        <dbReference type="SAM" id="Coils"/>
    </source>
</evidence>
<evidence type="ECO:0000313" key="3">
    <source>
        <dbReference type="Proteomes" id="UP001234178"/>
    </source>
</evidence>
<dbReference type="EMBL" id="JAOYFB010000040">
    <property type="protein sequence ID" value="KAK4037450.1"/>
    <property type="molecule type" value="Genomic_DNA"/>
</dbReference>